<evidence type="ECO:0000256" key="1">
    <source>
        <dbReference type="SAM" id="Phobius"/>
    </source>
</evidence>
<proteinExistence type="predicted"/>
<evidence type="ECO:0000313" key="2">
    <source>
        <dbReference type="EMBL" id="KAF3005807.1"/>
    </source>
</evidence>
<reference evidence="2" key="1">
    <citation type="submission" date="2019-04" db="EMBL/GenBank/DDBJ databases">
        <title>Sequencing of skin fungus with MAO and IRED activity.</title>
        <authorList>
            <person name="Marsaioli A.J."/>
            <person name="Bonatto J.M.C."/>
            <person name="Reis Junior O."/>
        </authorList>
    </citation>
    <scope>NUCLEOTIDE SEQUENCE</scope>
    <source>
        <strain evidence="2">30M1</strain>
    </source>
</reference>
<dbReference type="AlphaFoldDB" id="A0A9P4TGK5"/>
<gene>
    <name evidence="2" type="ORF">E8E13_007897</name>
</gene>
<dbReference type="Proteomes" id="UP000801428">
    <property type="component" value="Unassembled WGS sequence"/>
</dbReference>
<protein>
    <submittedName>
        <fullName evidence="2">Uncharacterized protein</fullName>
    </submittedName>
</protein>
<keyword evidence="1" id="KW-0472">Membrane</keyword>
<name>A0A9P4TGK5_CURKU</name>
<organism evidence="2 3">
    <name type="scientific">Curvularia kusanoi</name>
    <name type="common">Cochliobolus kusanoi</name>
    <dbReference type="NCBI Taxonomy" id="90978"/>
    <lineage>
        <taxon>Eukaryota</taxon>
        <taxon>Fungi</taxon>
        <taxon>Dikarya</taxon>
        <taxon>Ascomycota</taxon>
        <taxon>Pezizomycotina</taxon>
        <taxon>Dothideomycetes</taxon>
        <taxon>Pleosporomycetidae</taxon>
        <taxon>Pleosporales</taxon>
        <taxon>Pleosporineae</taxon>
        <taxon>Pleosporaceae</taxon>
        <taxon>Curvularia</taxon>
    </lineage>
</organism>
<feature type="transmembrane region" description="Helical" evidence="1">
    <location>
        <begin position="393"/>
        <end position="419"/>
    </location>
</feature>
<dbReference type="OrthoDB" id="3692311at2759"/>
<keyword evidence="1" id="KW-1133">Transmembrane helix</keyword>
<sequence>MSIETKNTTEPASFDYLIHHGYAKPFAFIGTTRNSIYQIVNTIFTGGIIGSLASRSSPVDTWGNVKIPRIEHFESKGESDSEGWFNTVSGGSDSFSSMIGIPVLGTNSSDFVNYKTNIQSLYMNTDCSLTLRQGNGRPVIPEAESNYTGPGKLSNITGAGAVVTYENATQFSRAYSDPATLAPLQFQYWTRIWTANNHVLTCNLSSSYLEVEITCPNRASCSATKVRRSGLNHPRSGWTQFDLYWDTIPSFFRLFLATSTSKDGWPTILDRYMSDPDSVITLGEDGDTTTSDGREGTAPLTTEENYSIRLSQLMNSLWTIMGGMYTIAGGLDNETSYKDADLPSFLPPENLNHTSAGVLWHQFLAPSNLSGKAWSSEGTKDLQTEVIVANKPWVIVLCISSIVLIIASLISPIMHFFLIKGPEVLMNISSLATRHNAYIPLPDGGTYLGASARARLLKNTELRLGDVENGSDIGHLAIGTLVSKEDSGIGRIRKEKMYE</sequence>
<keyword evidence="3" id="KW-1185">Reference proteome</keyword>
<comment type="caution">
    <text evidence="2">The sequence shown here is derived from an EMBL/GenBank/DDBJ whole genome shotgun (WGS) entry which is preliminary data.</text>
</comment>
<evidence type="ECO:0000313" key="3">
    <source>
        <dbReference type="Proteomes" id="UP000801428"/>
    </source>
</evidence>
<dbReference type="EMBL" id="SWKU01000006">
    <property type="protein sequence ID" value="KAF3005807.1"/>
    <property type="molecule type" value="Genomic_DNA"/>
</dbReference>
<keyword evidence="1" id="KW-0812">Transmembrane</keyword>
<accession>A0A9P4TGK5</accession>